<dbReference type="PANTHER" id="PTHR45947">
    <property type="entry name" value="SULFOQUINOVOSYL TRANSFERASE SQD2"/>
    <property type="match status" value="1"/>
</dbReference>
<dbReference type="Pfam" id="PF00534">
    <property type="entry name" value="Glycos_transf_1"/>
    <property type="match status" value="1"/>
</dbReference>
<dbReference type="InterPro" id="IPR050194">
    <property type="entry name" value="Glycosyltransferase_grp1"/>
</dbReference>
<dbReference type="Gene3D" id="3.40.50.2000">
    <property type="entry name" value="Glycogen Phosphorylase B"/>
    <property type="match status" value="2"/>
</dbReference>
<proteinExistence type="predicted"/>
<evidence type="ECO:0000256" key="3">
    <source>
        <dbReference type="SAM" id="MobiDB-lite"/>
    </source>
</evidence>
<feature type="domain" description="Glycosyltransferase subfamily 4-like N-terminal" evidence="5">
    <location>
        <begin position="91"/>
        <end position="220"/>
    </location>
</feature>
<evidence type="ECO:0000256" key="1">
    <source>
        <dbReference type="ARBA" id="ARBA00022676"/>
    </source>
</evidence>
<protein>
    <submittedName>
        <fullName evidence="6">Glycosyltransferase</fullName>
        <ecNumber evidence="6">2.4.-.-</ecNumber>
    </submittedName>
</protein>
<evidence type="ECO:0000259" key="4">
    <source>
        <dbReference type="Pfam" id="PF00534"/>
    </source>
</evidence>
<evidence type="ECO:0000259" key="5">
    <source>
        <dbReference type="Pfam" id="PF13439"/>
    </source>
</evidence>
<feature type="domain" description="Glycosyl transferase family 1" evidence="4">
    <location>
        <begin position="228"/>
        <end position="359"/>
    </location>
</feature>
<dbReference type="Proteomes" id="UP001601444">
    <property type="component" value="Unassembled WGS sequence"/>
</dbReference>
<dbReference type="EMBL" id="JBIAMX010000006">
    <property type="protein sequence ID" value="MFF0543649.1"/>
    <property type="molecule type" value="Genomic_DNA"/>
</dbReference>
<reference evidence="6 7" key="1">
    <citation type="submission" date="2024-10" db="EMBL/GenBank/DDBJ databases">
        <title>The Natural Products Discovery Center: Release of the First 8490 Sequenced Strains for Exploring Actinobacteria Biosynthetic Diversity.</title>
        <authorList>
            <person name="Kalkreuter E."/>
            <person name="Kautsar S.A."/>
            <person name="Yang D."/>
            <person name="Bader C.D."/>
            <person name="Teijaro C.N."/>
            <person name="Fluegel L."/>
            <person name="Davis C.M."/>
            <person name="Simpson J.R."/>
            <person name="Lauterbach L."/>
            <person name="Steele A.D."/>
            <person name="Gui C."/>
            <person name="Meng S."/>
            <person name="Li G."/>
            <person name="Viehrig K."/>
            <person name="Ye F."/>
            <person name="Su P."/>
            <person name="Kiefer A.F."/>
            <person name="Nichols A."/>
            <person name="Cepeda A.J."/>
            <person name="Yan W."/>
            <person name="Fan B."/>
            <person name="Jiang Y."/>
            <person name="Adhikari A."/>
            <person name="Zheng C.-J."/>
            <person name="Schuster L."/>
            <person name="Cowan T.M."/>
            <person name="Smanski M.J."/>
            <person name="Chevrette M.G."/>
            <person name="De Carvalho L.P.S."/>
            <person name="Shen B."/>
        </authorList>
    </citation>
    <scope>NUCLEOTIDE SEQUENCE [LARGE SCALE GENOMIC DNA]</scope>
    <source>
        <strain evidence="6 7">NPDC004045</strain>
    </source>
</reference>
<dbReference type="GO" id="GO:0016757">
    <property type="term" value="F:glycosyltransferase activity"/>
    <property type="evidence" value="ECO:0007669"/>
    <property type="project" value="UniProtKB-KW"/>
</dbReference>
<dbReference type="InterPro" id="IPR028098">
    <property type="entry name" value="Glyco_trans_4-like_N"/>
</dbReference>
<evidence type="ECO:0000313" key="7">
    <source>
        <dbReference type="Proteomes" id="UP001601444"/>
    </source>
</evidence>
<feature type="region of interest" description="Disordered" evidence="3">
    <location>
        <begin position="395"/>
        <end position="417"/>
    </location>
</feature>
<evidence type="ECO:0000313" key="6">
    <source>
        <dbReference type="EMBL" id="MFF0543649.1"/>
    </source>
</evidence>
<dbReference type="InterPro" id="IPR001296">
    <property type="entry name" value="Glyco_trans_1"/>
</dbReference>
<dbReference type="RefSeq" id="WP_387700279.1">
    <property type="nucleotide sequence ID" value="NZ_JBIAMX010000006.1"/>
</dbReference>
<keyword evidence="2 6" id="KW-0808">Transferase</keyword>
<gene>
    <name evidence="6" type="ORF">ACFYTF_12525</name>
</gene>
<name>A0ABW6PML3_9NOCA</name>
<dbReference type="Pfam" id="PF13439">
    <property type="entry name" value="Glyco_transf_4"/>
    <property type="match status" value="1"/>
</dbReference>
<keyword evidence="7" id="KW-1185">Reference proteome</keyword>
<comment type="caution">
    <text evidence="6">The sequence shown here is derived from an EMBL/GenBank/DDBJ whole genome shotgun (WGS) entry which is preliminary data.</text>
</comment>
<feature type="region of interest" description="Disordered" evidence="3">
    <location>
        <begin position="49"/>
        <end position="76"/>
    </location>
</feature>
<dbReference type="SUPFAM" id="SSF53756">
    <property type="entry name" value="UDP-Glycosyltransferase/glycogen phosphorylase"/>
    <property type="match status" value="1"/>
</dbReference>
<evidence type="ECO:0000256" key="2">
    <source>
        <dbReference type="ARBA" id="ARBA00022679"/>
    </source>
</evidence>
<feature type="compositionally biased region" description="Basic and acidic residues" evidence="3">
    <location>
        <begin position="406"/>
        <end position="417"/>
    </location>
</feature>
<sequence length="417" mass="44201">MNTPRVAIVHERFTEYGGSEAVIDEFTRTWPGAPVFAPIVDPAAHPVPAGALPARHDTAPGGADRPTARHTEPGGLDWSTVRDSWLGAAYRRTGRRSHAPLLPFAPRVLRRLELGDPDAVVVSHHAFATQAALATTAPVIAYVHSPARWAWDAEFRRREAGGPLGAAALTALGLLARRGELRAAPRLAQVVANSTAVAERVRDWWGLPASVVHPPVRVDRFTCDPAAERADFLLFAGRLVPYKRADLAIRIAQRTGRRLVIVGDGRDRAYLESIAGPETEFLGAAPDHVLVAMYQRCAALLMPGIEDFGIVPVEAMACGATVLAVGAGGALDTVVPGVTGAHVPPGSDEEVVAALAEVVDGFAPTALDPARIRAHAESFAPARFRSAMADVVDRTLRGTDGAPESRSLRPDDGVVTA</sequence>
<organism evidence="6 7">
    <name type="scientific">Nocardia thailandica</name>
    <dbReference type="NCBI Taxonomy" id="257275"/>
    <lineage>
        <taxon>Bacteria</taxon>
        <taxon>Bacillati</taxon>
        <taxon>Actinomycetota</taxon>
        <taxon>Actinomycetes</taxon>
        <taxon>Mycobacteriales</taxon>
        <taxon>Nocardiaceae</taxon>
        <taxon>Nocardia</taxon>
    </lineage>
</organism>
<dbReference type="PANTHER" id="PTHR45947:SF3">
    <property type="entry name" value="SULFOQUINOVOSYL TRANSFERASE SQD2"/>
    <property type="match status" value="1"/>
</dbReference>
<dbReference type="EC" id="2.4.-.-" evidence="6"/>
<keyword evidence="1 6" id="KW-0328">Glycosyltransferase</keyword>
<accession>A0ABW6PML3</accession>